<evidence type="ECO:0000256" key="1">
    <source>
        <dbReference type="SAM" id="SignalP"/>
    </source>
</evidence>
<name>A0A1C4Z3B7_9ACTN</name>
<protein>
    <submittedName>
        <fullName evidence="2">Uncharacterized protein</fullName>
    </submittedName>
</protein>
<proteinExistence type="predicted"/>
<evidence type="ECO:0000313" key="2">
    <source>
        <dbReference type="EMBL" id="SCF27406.1"/>
    </source>
</evidence>
<dbReference type="Proteomes" id="UP000199504">
    <property type="component" value="Unassembled WGS sequence"/>
</dbReference>
<organism evidence="2 3">
    <name type="scientific">Micromonospora mirobrigensis</name>
    <dbReference type="NCBI Taxonomy" id="262898"/>
    <lineage>
        <taxon>Bacteria</taxon>
        <taxon>Bacillati</taxon>
        <taxon>Actinomycetota</taxon>
        <taxon>Actinomycetes</taxon>
        <taxon>Micromonosporales</taxon>
        <taxon>Micromonosporaceae</taxon>
        <taxon>Micromonospora</taxon>
    </lineage>
</organism>
<reference evidence="3" key="1">
    <citation type="submission" date="2016-06" db="EMBL/GenBank/DDBJ databases">
        <authorList>
            <person name="Varghese N."/>
            <person name="Submissions Spin"/>
        </authorList>
    </citation>
    <scope>NUCLEOTIDE SEQUENCE [LARGE SCALE GENOMIC DNA]</scope>
    <source>
        <strain evidence="3">DSM 44830</strain>
    </source>
</reference>
<evidence type="ECO:0000313" key="3">
    <source>
        <dbReference type="Proteomes" id="UP000199504"/>
    </source>
</evidence>
<dbReference type="EMBL" id="FMCX01000005">
    <property type="protein sequence ID" value="SCF27406.1"/>
    <property type="molecule type" value="Genomic_DNA"/>
</dbReference>
<gene>
    <name evidence="2" type="ORF">GA0070564_10528</name>
</gene>
<feature type="chain" id="PRO_5008709788" evidence="1">
    <location>
        <begin position="28"/>
        <end position="439"/>
    </location>
</feature>
<dbReference type="AlphaFoldDB" id="A0A1C4Z3B7"/>
<dbReference type="STRING" id="262898.GA0070564_10528"/>
<dbReference type="RefSeq" id="WP_091609732.1">
    <property type="nucleotide sequence ID" value="NZ_FMCX01000005.1"/>
</dbReference>
<accession>A0A1C4Z3B7</accession>
<feature type="signal peptide" evidence="1">
    <location>
        <begin position="1"/>
        <end position="27"/>
    </location>
</feature>
<keyword evidence="1" id="KW-0732">Signal</keyword>
<sequence>MRRVRALVSVLTLLVGLLVVTPSAARADDPVFDPGPIAASPGCRGRSGASQEIDNENYRTVFGWEYQVWQALSECDTQNLIQQLQRNALLTGGCSLAFKAIGLAPPAKLPATVGDVICTSATLAQGGFALALAQADQNGGGCGVIIKYRVTYVVDMVGNTGGSLTVNGLQILSRPCPNGVAPKADLGSQIVAGTGAGEINWYDYDYDGLPDLGAPTTDPVVLADYSQPGWAAVPPTEVTAAHCAPITVPAPSVTGDGAAGYAVSGVGNLDQLQHGTVDASSGPDAVTYTPDGSGNGTDVITFSYDGPTQLSSSVTVRVTGCAKLWIQFGLGGNCVQDCDDPHYDTMMPLTMNVRMTNTLTNSVYLTGNPWGGREEGNLQVDAPDWNIRHVTVSDGTIRDTECTITYGEDGAPVEVTYRYVYHDGSHVRATDWITTNQVI</sequence>
<keyword evidence="3" id="KW-1185">Reference proteome</keyword>